<keyword evidence="11" id="KW-0791">Threonine biosynthesis</keyword>
<keyword evidence="13" id="KW-0547">Nucleotide-binding</keyword>
<evidence type="ECO:0000256" key="7">
    <source>
        <dbReference type="ARBA" id="ARBA00010046"/>
    </source>
</evidence>
<comment type="similarity">
    <text evidence="7">In the N-terminal section; belongs to the aspartokinase family.</text>
</comment>
<dbReference type="CDD" id="cd04923">
    <property type="entry name" value="ACT_AK-LysC-DapG-like_2"/>
    <property type="match status" value="1"/>
</dbReference>
<dbReference type="CDD" id="cd04913">
    <property type="entry name" value="ACT_AKii-LysC-BS-like_1"/>
    <property type="match status" value="1"/>
</dbReference>
<evidence type="ECO:0000256" key="5">
    <source>
        <dbReference type="ARBA" id="ARBA00006753"/>
    </source>
</evidence>
<dbReference type="SUPFAM" id="SSF55021">
    <property type="entry name" value="ACT-like"/>
    <property type="match status" value="2"/>
</dbReference>
<dbReference type="InterPro" id="IPR019811">
    <property type="entry name" value="HDH_CS"/>
</dbReference>
<dbReference type="GO" id="GO:0046872">
    <property type="term" value="F:metal ion binding"/>
    <property type="evidence" value="ECO:0007669"/>
    <property type="project" value="UniProtKB-KW"/>
</dbReference>
<keyword evidence="14" id="KW-0418">Kinase</keyword>
<dbReference type="GO" id="GO:0009090">
    <property type="term" value="P:homoserine biosynthetic process"/>
    <property type="evidence" value="ECO:0007669"/>
    <property type="project" value="TreeGrafter"/>
</dbReference>
<feature type="domain" description="ACT" evidence="25">
    <location>
        <begin position="522"/>
        <end position="596"/>
    </location>
</feature>
<comment type="similarity">
    <text evidence="5">Belongs to the homoserine dehydrogenase family.</text>
</comment>
<evidence type="ECO:0000256" key="19">
    <source>
        <dbReference type="ARBA" id="ARBA00023053"/>
    </source>
</evidence>
<dbReference type="FunFam" id="3.40.1160.10:FF:000002">
    <property type="entry name" value="Aspartokinase"/>
    <property type="match status" value="1"/>
</dbReference>
<comment type="function">
    <text evidence="23">Bifunctional aspartate kinase and homoserine dehydrogenase that catalyzes the first and the third steps toward the synthesis of lysine, methionine and threonine from aspartate.</text>
</comment>
<evidence type="ECO:0000313" key="27">
    <source>
        <dbReference type="Proteomes" id="UP001174909"/>
    </source>
</evidence>
<dbReference type="GO" id="GO:0009088">
    <property type="term" value="P:threonine biosynthetic process"/>
    <property type="evidence" value="ECO:0007669"/>
    <property type="project" value="UniProtKB-KW"/>
</dbReference>
<keyword evidence="20" id="KW-0457">Lysine biosynthesis</keyword>
<dbReference type="PANTHER" id="PTHR21499:SF3">
    <property type="entry name" value="ASPARTOKINASE"/>
    <property type="match status" value="1"/>
</dbReference>
<dbReference type="InterPro" id="IPR054352">
    <property type="entry name" value="ACT_Aspartokinase"/>
</dbReference>
<name>A0AA35R134_GEOBA</name>
<dbReference type="InterPro" id="IPR018042">
    <property type="entry name" value="Aspartate_kinase_CS"/>
</dbReference>
<evidence type="ECO:0000256" key="1">
    <source>
        <dbReference type="ARBA" id="ARBA00004986"/>
    </source>
</evidence>
<dbReference type="InterPro" id="IPR002912">
    <property type="entry name" value="ACT_dom"/>
</dbReference>
<sequence length="665" mass="71288">MGGTDEARLLVTQAIRNGKHVVTANKALLAAHGFELFQLADKHNVSLNFEASTAGGIPIIKTLRESFAANRIHSIYGIINGTCNYILTEMHENEVDFDEVLKDAQAKGYAEADPTFDVEGIDAAHKLTLLTSLAYGFAMPMDEVYTEGITHITPNEIQYARELGYVIKLLAIAKLNQDRVETRVHPTLVPVRSMLANVGGAFNAVCVIGDAVGPTLFYGQGAGEMPTASAVVADIIDAAKSISGKTRPDAEIQKRLVSVGIIVQKFGGSSVADATKIKNVAKRIARTHEGGHAIVVAVSAMGDTTDNLIRLAHEISIDPPERELDMLLSTGEQVSIALLAMAVSELGYQAISLTGTQVGIITSGFYSNARIKSINKERILSELERGRIVILAGFQGVTIDNEITTLGRGASDTTAVAIAATLGADRCDIYTDVEGVYTADPRIVPNARKHDQITYDEMLEMARLGAKVLHSRCVELAKKFDVHLCVRSSFSEAEGTMVVKEDEMIEEVVVSAVTSDKDQAKVSLFGVPDKPGIAARIFQAVADAHISIDMIIQTTNPGGTADLAFTVAEKDLQPTIKIIEGLKDQVGFTNVSPDKNIAQVSLVGIGMKSHVGIAARMFQALADADINIQMISSSEITISCVIDESETERAVRTIHDRFELGGTSS</sequence>
<dbReference type="PROSITE" id="PS00324">
    <property type="entry name" value="ASPARTOKINASE"/>
    <property type="match status" value="1"/>
</dbReference>
<comment type="caution">
    <text evidence="26">The sequence shown here is derived from an EMBL/GenBank/DDBJ whole genome shotgun (WGS) entry which is preliminary data.</text>
</comment>
<evidence type="ECO:0000256" key="17">
    <source>
        <dbReference type="ARBA" id="ARBA00023002"/>
    </source>
</evidence>
<evidence type="ECO:0000256" key="24">
    <source>
        <dbReference type="ARBA" id="ARBA00048561"/>
    </source>
</evidence>
<keyword evidence="17" id="KW-0560">Oxidoreductase</keyword>
<dbReference type="InterPro" id="IPR045865">
    <property type="entry name" value="ACT-like_dom_sf"/>
</dbReference>
<keyword evidence="9" id="KW-0028">Amino-acid biosynthesis</keyword>
<evidence type="ECO:0000256" key="4">
    <source>
        <dbReference type="ARBA" id="ARBA00005139"/>
    </source>
</evidence>
<dbReference type="SUPFAM" id="SSF55347">
    <property type="entry name" value="Glyceraldehyde-3-phosphate dehydrogenase-like, C-terminal domain"/>
    <property type="match status" value="1"/>
</dbReference>
<gene>
    <name evidence="26" type="ORF">GBAR_LOCUS2778</name>
</gene>
<dbReference type="NCBIfam" id="NF005154">
    <property type="entry name" value="PRK06635.1-2"/>
    <property type="match status" value="1"/>
</dbReference>
<dbReference type="FunFam" id="3.30.2130.10:FF:000002">
    <property type="entry name" value="Aspartokinase"/>
    <property type="match status" value="1"/>
</dbReference>
<evidence type="ECO:0000313" key="26">
    <source>
        <dbReference type="EMBL" id="CAI7999728.1"/>
    </source>
</evidence>
<dbReference type="EMBL" id="CASHTH010000382">
    <property type="protein sequence ID" value="CAI7999728.1"/>
    <property type="molecule type" value="Genomic_DNA"/>
</dbReference>
<dbReference type="FunFam" id="3.30.360.10:FF:000005">
    <property type="entry name" value="Homoserine dehydrogenase"/>
    <property type="match status" value="1"/>
</dbReference>
<evidence type="ECO:0000256" key="11">
    <source>
        <dbReference type="ARBA" id="ARBA00022697"/>
    </source>
</evidence>
<dbReference type="Pfam" id="PF00742">
    <property type="entry name" value="Homoserine_dh"/>
    <property type="match status" value="1"/>
</dbReference>
<dbReference type="InterPro" id="IPR036291">
    <property type="entry name" value="NAD(P)-bd_dom_sf"/>
</dbReference>
<evidence type="ECO:0000256" key="14">
    <source>
        <dbReference type="ARBA" id="ARBA00022777"/>
    </source>
</evidence>
<dbReference type="GO" id="GO:0004072">
    <property type="term" value="F:aspartate kinase activity"/>
    <property type="evidence" value="ECO:0007669"/>
    <property type="project" value="UniProtKB-EC"/>
</dbReference>
<evidence type="ECO:0000256" key="18">
    <source>
        <dbReference type="ARBA" id="ARBA00023027"/>
    </source>
</evidence>
<dbReference type="GO" id="GO:0005829">
    <property type="term" value="C:cytosol"/>
    <property type="evidence" value="ECO:0007669"/>
    <property type="project" value="TreeGrafter"/>
</dbReference>
<dbReference type="CDD" id="cd04261">
    <property type="entry name" value="AAK_AKii-LysC-BS"/>
    <property type="match status" value="1"/>
</dbReference>
<keyword evidence="27" id="KW-1185">Reference proteome</keyword>
<evidence type="ECO:0000256" key="9">
    <source>
        <dbReference type="ARBA" id="ARBA00022605"/>
    </source>
</evidence>
<dbReference type="AlphaFoldDB" id="A0AA35R134"/>
<evidence type="ECO:0000256" key="23">
    <source>
        <dbReference type="ARBA" id="ARBA00044938"/>
    </source>
</evidence>
<dbReference type="Proteomes" id="UP001174909">
    <property type="component" value="Unassembled WGS sequence"/>
</dbReference>
<dbReference type="Gene3D" id="3.30.2130.10">
    <property type="entry name" value="VC0802-like"/>
    <property type="match status" value="1"/>
</dbReference>
<keyword evidence="15" id="KW-0067">ATP-binding</keyword>
<evidence type="ECO:0000256" key="13">
    <source>
        <dbReference type="ARBA" id="ARBA00022741"/>
    </source>
</evidence>
<dbReference type="Gene3D" id="3.40.50.720">
    <property type="entry name" value="NAD(P)-binding Rossmann-like Domain"/>
    <property type="match status" value="1"/>
</dbReference>
<evidence type="ECO:0000256" key="3">
    <source>
        <dbReference type="ARBA" id="ARBA00005062"/>
    </source>
</evidence>
<dbReference type="NCBIfam" id="TIGR00657">
    <property type="entry name" value="asp_kinases"/>
    <property type="match status" value="1"/>
</dbReference>
<dbReference type="GO" id="GO:0009089">
    <property type="term" value="P:lysine biosynthetic process via diaminopimelate"/>
    <property type="evidence" value="ECO:0007669"/>
    <property type="project" value="InterPro"/>
</dbReference>
<keyword evidence="10" id="KW-0808">Transferase</keyword>
<comment type="pathway">
    <text evidence="4">Amino-acid biosynthesis; L-threonine biosynthesis; L-threonine from L-aspartate: step 1/5.</text>
</comment>
<dbReference type="InterPro" id="IPR005260">
    <property type="entry name" value="Asp_kin_monofn"/>
</dbReference>
<feature type="domain" description="ACT" evidence="25">
    <location>
        <begin position="602"/>
        <end position="665"/>
    </location>
</feature>
<dbReference type="SUPFAM" id="SSF53633">
    <property type="entry name" value="Carbamate kinase-like"/>
    <property type="match status" value="1"/>
</dbReference>
<dbReference type="Pfam" id="PF00696">
    <property type="entry name" value="AA_kinase"/>
    <property type="match status" value="1"/>
</dbReference>
<evidence type="ECO:0000256" key="2">
    <source>
        <dbReference type="ARBA" id="ARBA00005056"/>
    </source>
</evidence>
<dbReference type="PROSITE" id="PS51671">
    <property type="entry name" value="ACT"/>
    <property type="match status" value="2"/>
</dbReference>
<dbReference type="NCBIfam" id="TIGR00656">
    <property type="entry name" value="asp_kin_monofn"/>
    <property type="match status" value="1"/>
</dbReference>
<dbReference type="GO" id="GO:0004412">
    <property type="term" value="F:homoserine dehydrogenase activity"/>
    <property type="evidence" value="ECO:0007669"/>
    <property type="project" value="UniProtKB-ARBA"/>
</dbReference>
<dbReference type="PANTHER" id="PTHR21499">
    <property type="entry name" value="ASPARTATE KINASE"/>
    <property type="match status" value="1"/>
</dbReference>
<keyword evidence="22" id="KW-0511">Multifunctional enzyme</keyword>
<dbReference type="Gene3D" id="3.30.360.10">
    <property type="entry name" value="Dihydrodipicolinate Reductase, domain 2"/>
    <property type="match status" value="1"/>
</dbReference>
<keyword evidence="21" id="KW-0486">Methionine biosynthesis</keyword>
<protein>
    <submittedName>
        <fullName evidence="26">Aspartokinase</fullName>
    </submittedName>
</protein>
<comment type="pathway">
    <text evidence="2">Amino-acid biosynthesis; L-threonine biosynthesis; L-threonine from L-aspartate: step 3/5.</text>
</comment>
<dbReference type="NCBIfam" id="NF005155">
    <property type="entry name" value="PRK06635.1-4"/>
    <property type="match status" value="1"/>
</dbReference>
<keyword evidence="18" id="KW-0520">NAD</keyword>
<dbReference type="InterPro" id="IPR005106">
    <property type="entry name" value="Asp/hSer_DH_NAD-bd"/>
</dbReference>
<evidence type="ECO:0000256" key="16">
    <source>
        <dbReference type="ARBA" id="ARBA00022857"/>
    </source>
</evidence>
<comment type="pathway">
    <text evidence="3">Amino-acid biosynthesis; L-methionine biosynthesis via de novo pathway; L-homoserine from L-aspartate: step 3/3.</text>
</comment>
<comment type="catalytic activity">
    <reaction evidence="24">
        <text>L-aspartate + ATP = 4-phospho-L-aspartate + ADP</text>
        <dbReference type="Rhea" id="RHEA:23776"/>
        <dbReference type="ChEBI" id="CHEBI:29991"/>
        <dbReference type="ChEBI" id="CHEBI:30616"/>
        <dbReference type="ChEBI" id="CHEBI:57535"/>
        <dbReference type="ChEBI" id="CHEBI:456216"/>
        <dbReference type="EC" id="2.7.2.4"/>
    </reaction>
    <physiologicalReaction direction="left-to-right" evidence="24">
        <dbReference type="Rhea" id="RHEA:23777"/>
    </physiologicalReaction>
</comment>
<dbReference type="InterPro" id="IPR041740">
    <property type="entry name" value="AKii-LysC-BS"/>
</dbReference>
<organism evidence="26 27">
    <name type="scientific">Geodia barretti</name>
    <name type="common">Barrett's horny sponge</name>
    <dbReference type="NCBI Taxonomy" id="519541"/>
    <lineage>
        <taxon>Eukaryota</taxon>
        <taxon>Metazoa</taxon>
        <taxon>Porifera</taxon>
        <taxon>Demospongiae</taxon>
        <taxon>Heteroscleromorpha</taxon>
        <taxon>Tetractinellida</taxon>
        <taxon>Astrophorina</taxon>
        <taxon>Geodiidae</taxon>
        <taxon>Geodia</taxon>
    </lineage>
</organism>
<dbReference type="GO" id="GO:0005524">
    <property type="term" value="F:ATP binding"/>
    <property type="evidence" value="ECO:0007669"/>
    <property type="project" value="UniProtKB-KW"/>
</dbReference>
<keyword evidence="19" id="KW-0915">Sodium</keyword>
<evidence type="ECO:0000259" key="25">
    <source>
        <dbReference type="PROSITE" id="PS51671"/>
    </source>
</evidence>
<comment type="similarity">
    <text evidence="6">In the C-terminal section; belongs to the homoserine dehydrogenase family.</text>
</comment>
<dbReference type="InterPro" id="IPR001048">
    <property type="entry name" value="Asp/Glu/Uridylate_kinase"/>
</dbReference>
<dbReference type="InterPro" id="IPR001341">
    <property type="entry name" value="Asp_kinase"/>
</dbReference>
<dbReference type="InterPro" id="IPR036393">
    <property type="entry name" value="AceGlu_kinase-like_sf"/>
</dbReference>
<evidence type="ECO:0000256" key="6">
    <source>
        <dbReference type="ARBA" id="ARBA00007952"/>
    </source>
</evidence>
<keyword evidence="12" id="KW-0479">Metal-binding</keyword>
<proteinExistence type="inferred from homology"/>
<evidence type="ECO:0000256" key="15">
    <source>
        <dbReference type="ARBA" id="ARBA00022840"/>
    </source>
</evidence>
<dbReference type="NCBIfam" id="NF004976">
    <property type="entry name" value="PRK06349.1"/>
    <property type="match status" value="1"/>
</dbReference>
<dbReference type="Pfam" id="PF03447">
    <property type="entry name" value="NAD_binding_3"/>
    <property type="match status" value="1"/>
</dbReference>
<evidence type="ECO:0000256" key="10">
    <source>
        <dbReference type="ARBA" id="ARBA00022679"/>
    </source>
</evidence>
<dbReference type="InterPro" id="IPR001342">
    <property type="entry name" value="HDH_cat"/>
</dbReference>
<evidence type="ECO:0000256" key="12">
    <source>
        <dbReference type="ARBA" id="ARBA00022723"/>
    </source>
</evidence>
<keyword evidence="16" id="KW-0521">NADP</keyword>
<evidence type="ECO:0000256" key="21">
    <source>
        <dbReference type="ARBA" id="ARBA00023167"/>
    </source>
</evidence>
<dbReference type="SUPFAM" id="SSF51735">
    <property type="entry name" value="NAD(P)-binding Rossmann-fold domains"/>
    <property type="match status" value="1"/>
</dbReference>
<dbReference type="Pfam" id="PF22468">
    <property type="entry name" value="ACT_9"/>
    <property type="match status" value="1"/>
</dbReference>
<evidence type="ECO:0000256" key="8">
    <source>
        <dbReference type="ARBA" id="ARBA00010122"/>
    </source>
</evidence>
<dbReference type="GO" id="GO:0050661">
    <property type="term" value="F:NADP binding"/>
    <property type="evidence" value="ECO:0007669"/>
    <property type="project" value="InterPro"/>
</dbReference>
<dbReference type="Gene3D" id="3.40.1160.10">
    <property type="entry name" value="Acetylglutamate kinase-like"/>
    <property type="match status" value="1"/>
</dbReference>
<reference evidence="26" key="1">
    <citation type="submission" date="2023-03" db="EMBL/GenBank/DDBJ databases">
        <authorList>
            <person name="Steffen K."/>
            <person name="Cardenas P."/>
        </authorList>
    </citation>
    <scope>NUCLEOTIDE SEQUENCE</scope>
</reference>
<comment type="pathway">
    <text evidence="1">Amino-acid biosynthesis; L-methionine biosynthesis via de novo pathway; L-homoserine from L-aspartate: step 1/3.</text>
</comment>
<evidence type="ECO:0000256" key="20">
    <source>
        <dbReference type="ARBA" id="ARBA00023154"/>
    </source>
</evidence>
<dbReference type="Pfam" id="PF01842">
    <property type="entry name" value="ACT"/>
    <property type="match status" value="1"/>
</dbReference>
<dbReference type="PROSITE" id="PS01042">
    <property type="entry name" value="HOMOSER_DHGENASE"/>
    <property type="match status" value="1"/>
</dbReference>
<accession>A0AA35R134</accession>
<dbReference type="GO" id="GO:0009086">
    <property type="term" value="P:methionine biosynthetic process"/>
    <property type="evidence" value="ECO:0007669"/>
    <property type="project" value="UniProtKB-KW"/>
</dbReference>
<comment type="similarity">
    <text evidence="8">Belongs to the aspartokinase family.</text>
</comment>
<evidence type="ECO:0000256" key="22">
    <source>
        <dbReference type="ARBA" id="ARBA00023268"/>
    </source>
</evidence>